<protein>
    <submittedName>
        <fullName evidence="2">Uncharacterized protein</fullName>
    </submittedName>
</protein>
<sequence>MSTRTQTDTGTTTQFLRRDTNGFCWEDGARTRRCLTLIRAVERKSVTARYKCHSFCHIITDILFKSSISVQLIGEEILKEYFDEMGDHYTADKYRRVWFKDGYPHPAIDSLFQFPTAIHSFTDEFAALLTGGSIPDYIKDLPLQTFVPLPSAPLSDLQYMSYIDATSPPLPILAATPSPELAKSPNPSLPKQHNHNLLQAHRFQ</sequence>
<name>A0A8H5HG14_9AGAR</name>
<accession>A0A8H5HG14</accession>
<feature type="compositionally biased region" description="Polar residues" evidence="1">
    <location>
        <begin position="185"/>
        <end position="197"/>
    </location>
</feature>
<evidence type="ECO:0000256" key="1">
    <source>
        <dbReference type="SAM" id="MobiDB-lite"/>
    </source>
</evidence>
<comment type="caution">
    <text evidence="2">The sequence shown here is derived from an EMBL/GenBank/DDBJ whole genome shotgun (WGS) entry which is preliminary data.</text>
</comment>
<feature type="region of interest" description="Disordered" evidence="1">
    <location>
        <begin position="176"/>
        <end position="204"/>
    </location>
</feature>
<dbReference type="Proteomes" id="UP000518752">
    <property type="component" value="Unassembled WGS sequence"/>
</dbReference>
<dbReference type="OrthoDB" id="21221at2759"/>
<proteinExistence type="predicted"/>
<evidence type="ECO:0000313" key="3">
    <source>
        <dbReference type="Proteomes" id="UP000518752"/>
    </source>
</evidence>
<evidence type="ECO:0000313" key="2">
    <source>
        <dbReference type="EMBL" id="KAF5382320.1"/>
    </source>
</evidence>
<dbReference type="AlphaFoldDB" id="A0A8H5HG14"/>
<dbReference type="EMBL" id="JAACJN010000053">
    <property type="protein sequence ID" value="KAF5382320.1"/>
    <property type="molecule type" value="Genomic_DNA"/>
</dbReference>
<reference evidence="2 3" key="1">
    <citation type="journal article" date="2020" name="ISME J.">
        <title>Uncovering the hidden diversity of litter-decomposition mechanisms in mushroom-forming fungi.</title>
        <authorList>
            <person name="Floudas D."/>
            <person name="Bentzer J."/>
            <person name="Ahren D."/>
            <person name="Johansson T."/>
            <person name="Persson P."/>
            <person name="Tunlid A."/>
        </authorList>
    </citation>
    <scope>NUCLEOTIDE SEQUENCE [LARGE SCALE GENOMIC DNA]</scope>
    <source>
        <strain evidence="2 3">CBS 406.79</strain>
    </source>
</reference>
<gene>
    <name evidence="2" type="ORF">D9757_008483</name>
</gene>
<keyword evidence="3" id="KW-1185">Reference proteome</keyword>
<organism evidence="2 3">
    <name type="scientific">Collybiopsis confluens</name>
    <dbReference type="NCBI Taxonomy" id="2823264"/>
    <lineage>
        <taxon>Eukaryota</taxon>
        <taxon>Fungi</taxon>
        <taxon>Dikarya</taxon>
        <taxon>Basidiomycota</taxon>
        <taxon>Agaricomycotina</taxon>
        <taxon>Agaricomycetes</taxon>
        <taxon>Agaricomycetidae</taxon>
        <taxon>Agaricales</taxon>
        <taxon>Marasmiineae</taxon>
        <taxon>Omphalotaceae</taxon>
        <taxon>Collybiopsis</taxon>
    </lineage>
</organism>